<feature type="domain" description="Multidrug resistance protein MdtA-like barrel-sandwich hybrid" evidence="4">
    <location>
        <begin position="80"/>
        <end position="217"/>
    </location>
</feature>
<name>A0A934S2C0_9BACT</name>
<dbReference type="GO" id="GO:0046677">
    <property type="term" value="P:response to antibiotic"/>
    <property type="evidence" value="ECO:0007669"/>
    <property type="project" value="TreeGrafter"/>
</dbReference>
<dbReference type="Proteomes" id="UP000603141">
    <property type="component" value="Unassembled WGS sequence"/>
</dbReference>
<dbReference type="AlphaFoldDB" id="A0A934S2C0"/>
<dbReference type="Pfam" id="PF25876">
    <property type="entry name" value="HH_MFP_RND"/>
    <property type="match status" value="1"/>
</dbReference>
<comment type="caution">
    <text evidence="7">The sequence shown here is derived from an EMBL/GenBank/DDBJ whole genome shotgun (WGS) entry which is preliminary data.</text>
</comment>
<feature type="domain" description="Multidrug resistance protein MdtA-like beta-barrel" evidence="5">
    <location>
        <begin position="230"/>
        <end position="314"/>
    </location>
</feature>
<gene>
    <name evidence="7" type="ORF">JIN85_01800</name>
</gene>
<dbReference type="PANTHER" id="PTHR30158">
    <property type="entry name" value="ACRA/E-RELATED COMPONENT OF DRUG EFFLUX TRANSPORTER"/>
    <property type="match status" value="1"/>
</dbReference>
<dbReference type="Pfam" id="PF25944">
    <property type="entry name" value="Beta-barrel_RND"/>
    <property type="match status" value="1"/>
</dbReference>
<dbReference type="RefSeq" id="WP_200267004.1">
    <property type="nucleotide sequence ID" value="NZ_JAENIJ010000002.1"/>
</dbReference>
<evidence type="ECO:0000259" key="5">
    <source>
        <dbReference type="Pfam" id="PF25944"/>
    </source>
</evidence>
<protein>
    <submittedName>
        <fullName evidence="7">Efflux RND transporter periplasmic adaptor subunit</fullName>
    </submittedName>
</protein>
<dbReference type="NCBIfam" id="TIGR01730">
    <property type="entry name" value="RND_mfp"/>
    <property type="match status" value="1"/>
</dbReference>
<dbReference type="InterPro" id="IPR006143">
    <property type="entry name" value="RND_pump_MFP"/>
</dbReference>
<comment type="similarity">
    <text evidence="2">Belongs to the membrane fusion protein (MFP) (TC 8.A.1) family.</text>
</comment>
<comment type="subcellular location">
    <subcellularLocation>
        <location evidence="1">Cell envelope</location>
    </subcellularLocation>
</comment>
<dbReference type="InterPro" id="IPR058625">
    <property type="entry name" value="MdtA-like_BSH"/>
</dbReference>
<accession>A0A934S2C0</accession>
<reference evidence="7" key="1">
    <citation type="submission" date="2021-01" db="EMBL/GenBank/DDBJ databases">
        <title>Modified the classification status of verrucomicrobia.</title>
        <authorList>
            <person name="Feng X."/>
        </authorList>
    </citation>
    <scope>NUCLEOTIDE SEQUENCE</scope>
    <source>
        <strain evidence="7">KCTC 22041</strain>
    </source>
</reference>
<dbReference type="Gene3D" id="2.40.50.100">
    <property type="match status" value="1"/>
</dbReference>
<evidence type="ECO:0000259" key="4">
    <source>
        <dbReference type="Pfam" id="PF25917"/>
    </source>
</evidence>
<dbReference type="Pfam" id="PF25967">
    <property type="entry name" value="RND-MFP_C"/>
    <property type="match status" value="1"/>
</dbReference>
<feature type="domain" description="Multidrug resistance protein MdtA-like C-terminal permuted SH3" evidence="6">
    <location>
        <begin position="332"/>
        <end position="382"/>
    </location>
</feature>
<dbReference type="GO" id="GO:0005886">
    <property type="term" value="C:plasma membrane"/>
    <property type="evidence" value="ECO:0007669"/>
    <property type="project" value="TreeGrafter"/>
</dbReference>
<proteinExistence type="inferred from homology"/>
<dbReference type="GO" id="GO:0030313">
    <property type="term" value="C:cell envelope"/>
    <property type="evidence" value="ECO:0007669"/>
    <property type="project" value="UniProtKB-SubCell"/>
</dbReference>
<feature type="domain" description="Multidrug resistance protein MdtA-like alpha-helical hairpin" evidence="3">
    <location>
        <begin position="121"/>
        <end position="189"/>
    </location>
</feature>
<evidence type="ECO:0000259" key="6">
    <source>
        <dbReference type="Pfam" id="PF25967"/>
    </source>
</evidence>
<evidence type="ECO:0000256" key="2">
    <source>
        <dbReference type="ARBA" id="ARBA00009477"/>
    </source>
</evidence>
<evidence type="ECO:0000313" key="8">
    <source>
        <dbReference type="Proteomes" id="UP000603141"/>
    </source>
</evidence>
<evidence type="ECO:0000256" key="1">
    <source>
        <dbReference type="ARBA" id="ARBA00004196"/>
    </source>
</evidence>
<dbReference type="InterPro" id="IPR058627">
    <property type="entry name" value="MdtA-like_C"/>
</dbReference>
<dbReference type="SUPFAM" id="SSF111369">
    <property type="entry name" value="HlyD-like secretion proteins"/>
    <property type="match status" value="1"/>
</dbReference>
<dbReference type="GO" id="GO:0022857">
    <property type="term" value="F:transmembrane transporter activity"/>
    <property type="evidence" value="ECO:0007669"/>
    <property type="project" value="InterPro"/>
</dbReference>
<dbReference type="Gene3D" id="2.40.420.20">
    <property type="match status" value="1"/>
</dbReference>
<dbReference type="FunFam" id="2.40.420.20:FF:000001">
    <property type="entry name" value="Efflux RND transporter periplasmic adaptor subunit"/>
    <property type="match status" value="1"/>
</dbReference>
<organism evidence="7 8">
    <name type="scientific">Luteolibacter pohnpeiensis</name>
    <dbReference type="NCBI Taxonomy" id="454153"/>
    <lineage>
        <taxon>Bacteria</taxon>
        <taxon>Pseudomonadati</taxon>
        <taxon>Verrucomicrobiota</taxon>
        <taxon>Verrucomicrobiia</taxon>
        <taxon>Verrucomicrobiales</taxon>
        <taxon>Verrucomicrobiaceae</taxon>
        <taxon>Luteolibacter</taxon>
    </lineage>
</organism>
<evidence type="ECO:0000259" key="3">
    <source>
        <dbReference type="Pfam" id="PF25876"/>
    </source>
</evidence>
<dbReference type="PANTHER" id="PTHR30158:SF10">
    <property type="entry name" value="CATION EFFLUX PUMP"/>
    <property type="match status" value="1"/>
</dbReference>
<dbReference type="EMBL" id="JAENIJ010000002">
    <property type="protein sequence ID" value="MBK1881126.1"/>
    <property type="molecule type" value="Genomic_DNA"/>
</dbReference>
<dbReference type="Pfam" id="PF25917">
    <property type="entry name" value="BSH_RND"/>
    <property type="match status" value="1"/>
</dbReference>
<dbReference type="Gene3D" id="1.10.287.470">
    <property type="entry name" value="Helix hairpin bin"/>
    <property type="match status" value="1"/>
</dbReference>
<evidence type="ECO:0000313" key="7">
    <source>
        <dbReference type="EMBL" id="MBK1881126.1"/>
    </source>
</evidence>
<keyword evidence="8" id="KW-1185">Reference proteome</keyword>
<sequence length="396" mass="42817">MSPVLIFSRSRFKRFRWLDLSAAAGVALIVFYLVNTTAQAAEGQAAQAAPPPPKVTIAQVQQEMSVEFRELLGRVEAQESVELRAQVSGPIVEVRLEAGKKVEKGDVLFVIDPRPFQAQVDLAKAELERTKVRVQIAESQSKRSDDLLGSKAISMEEAEVRSSTLAEAKAAVLAAEASLKTALLDLEYTEVRAPISGLVNRAYVTTGNMVSGTPGNGTVLTRIVSAGDVFVYADVDENTLLTFNQLVREGKILQKKGHIPVEAQLSNEDDFLHVGYIESTDNHLDSGTGSLVLRMVFPNVDEELIPGLSARVRLPISAENPTLFVSERAIGTSQDQKYVLTVGADNTVAYRTVKLGRVIGGRRVIREGLAAGDRVIINGLQKVAAGMTVDPEVAVR</sequence>
<dbReference type="InterPro" id="IPR058624">
    <property type="entry name" value="MdtA-like_HH"/>
</dbReference>
<dbReference type="Gene3D" id="2.40.30.170">
    <property type="match status" value="1"/>
</dbReference>
<dbReference type="InterPro" id="IPR058626">
    <property type="entry name" value="MdtA-like_b-barrel"/>
</dbReference>